<evidence type="ECO:0000256" key="6">
    <source>
        <dbReference type="SAM" id="Phobius"/>
    </source>
</evidence>
<keyword evidence="4 6" id="KW-0472">Membrane</keyword>
<dbReference type="Pfam" id="PF00520">
    <property type="entry name" value="Ion_trans"/>
    <property type="match status" value="1"/>
</dbReference>
<gene>
    <name evidence="8" type="ORF">PCOR1329_LOCUS71854</name>
</gene>
<proteinExistence type="predicted"/>
<dbReference type="Gene3D" id="1.20.120.350">
    <property type="entry name" value="Voltage-gated potassium channels. Chain C"/>
    <property type="match status" value="1"/>
</dbReference>
<dbReference type="PANTHER" id="PTHR10037:SF62">
    <property type="entry name" value="SODIUM CHANNEL PROTEIN 60E"/>
    <property type="match status" value="1"/>
</dbReference>
<comment type="caution">
    <text evidence="8">The sequence shown here is derived from an EMBL/GenBank/DDBJ whole genome shotgun (WGS) entry which is preliminary data.</text>
</comment>
<evidence type="ECO:0000256" key="5">
    <source>
        <dbReference type="SAM" id="MobiDB-lite"/>
    </source>
</evidence>
<feature type="compositionally biased region" description="Low complexity" evidence="5">
    <location>
        <begin position="89"/>
        <end position="102"/>
    </location>
</feature>
<reference evidence="8" key="1">
    <citation type="submission" date="2023-10" db="EMBL/GenBank/DDBJ databases">
        <authorList>
            <person name="Chen Y."/>
            <person name="Shah S."/>
            <person name="Dougan E. K."/>
            <person name="Thang M."/>
            <person name="Chan C."/>
        </authorList>
    </citation>
    <scope>NUCLEOTIDE SEQUENCE [LARGE SCALE GENOMIC DNA]</scope>
</reference>
<dbReference type="InterPro" id="IPR005821">
    <property type="entry name" value="Ion_trans_dom"/>
</dbReference>
<feature type="non-terminal residue" evidence="8">
    <location>
        <position position="469"/>
    </location>
</feature>
<dbReference type="SUPFAM" id="SSF81324">
    <property type="entry name" value="Voltage-gated potassium channels"/>
    <property type="match status" value="1"/>
</dbReference>
<feature type="transmembrane region" description="Helical" evidence="6">
    <location>
        <begin position="295"/>
        <end position="315"/>
    </location>
</feature>
<evidence type="ECO:0000313" key="8">
    <source>
        <dbReference type="EMBL" id="CAK0892119.1"/>
    </source>
</evidence>
<feature type="region of interest" description="Disordered" evidence="5">
    <location>
        <begin position="64"/>
        <end position="189"/>
    </location>
</feature>
<feature type="domain" description="Ion transport" evidence="7">
    <location>
        <begin position="252"/>
        <end position="459"/>
    </location>
</feature>
<sequence length="469" mass="51315">MLAAHERRLQAQLDRHERASDRAVDRIQARLDRHERAADRAVAALVERVDPLLGGRASAAWLGAGGRELADPDGPADDAADSWGEPDTPRSGRSGSPGAGPHPADRGAPPVARLPPSGRLPPSTSHLSSTMSQLYDPDEEPGATPCAPGMRGKSMSHLYDMDDDDDSNEETPTRKRHSEASAQSGCSGHNGRLSVGSILSSARRASLSSFASGWGSWAEGGSAPQAAPARGRGSCFWRSAAGRCLLAVVGSQSFDMFCGGLILANAVLIGVETEHMTNEPDTTEGMFMAQFLLNLWYIVELLLRVFTGGVKFFYATDWRWNMFDTVLVATSLIDMFAESMNVGGLLVGRMLRVVRLLRVVRTLRIVRLLRYLRVFRKMVFSVAGSMQTLFWSLLLLFFLVYSFAIWFTQGVADYLHSVEGQHGREEQEDSLREHYGSLGRSIYTLFQSISTGASWGVFVEPLFAVDPFL</sequence>
<evidence type="ECO:0000313" key="9">
    <source>
        <dbReference type="Proteomes" id="UP001189429"/>
    </source>
</evidence>
<organism evidence="8 9">
    <name type="scientific">Prorocentrum cordatum</name>
    <dbReference type="NCBI Taxonomy" id="2364126"/>
    <lineage>
        <taxon>Eukaryota</taxon>
        <taxon>Sar</taxon>
        <taxon>Alveolata</taxon>
        <taxon>Dinophyceae</taxon>
        <taxon>Prorocentrales</taxon>
        <taxon>Prorocentraceae</taxon>
        <taxon>Prorocentrum</taxon>
    </lineage>
</organism>
<comment type="subcellular location">
    <subcellularLocation>
        <location evidence="1">Membrane</location>
        <topology evidence="1">Multi-pass membrane protein</topology>
    </subcellularLocation>
</comment>
<evidence type="ECO:0000256" key="1">
    <source>
        <dbReference type="ARBA" id="ARBA00004141"/>
    </source>
</evidence>
<keyword evidence="2 6" id="KW-0812">Transmembrane</keyword>
<accession>A0ABN9X382</accession>
<feature type="transmembrane region" description="Helical" evidence="6">
    <location>
        <begin position="378"/>
        <end position="407"/>
    </location>
</feature>
<evidence type="ECO:0000259" key="7">
    <source>
        <dbReference type="Pfam" id="PF00520"/>
    </source>
</evidence>
<dbReference type="Proteomes" id="UP001189429">
    <property type="component" value="Unassembled WGS sequence"/>
</dbReference>
<feature type="region of interest" description="Disordered" evidence="5">
    <location>
        <begin position="1"/>
        <end position="23"/>
    </location>
</feature>
<dbReference type="EMBL" id="CAUYUJ010019566">
    <property type="protein sequence ID" value="CAK0892119.1"/>
    <property type="molecule type" value="Genomic_DNA"/>
</dbReference>
<dbReference type="InterPro" id="IPR027359">
    <property type="entry name" value="Volt_channel_dom_sf"/>
</dbReference>
<keyword evidence="3 6" id="KW-1133">Transmembrane helix</keyword>
<evidence type="ECO:0000256" key="4">
    <source>
        <dbReference type="ARBA" id="ARBA00023136"/>
    </source>
</evidence>
<name>A0ABN9X382_9DINO</name>
<dbReference type="Gene3D" id="1.10.287.70">
    <property type="match status" value="1"/>
</dbReference>
<protein>
    <recommendedName>
        <fullName evidence="7">Ion transport domain-containing protein</fullName>
    </recommendedName>
</protein>
<dbReference type="PANTHER" id="PTHR10037">
    <property type="entry name" value="VOLTAGE-GATED CATION CHANNEL CALCIUM AND SODIUM"/>
    <property type="match status" value="1"/>
</dbReference>
<dbReference type="InterPro" id="IPR043203">
    <property type="entry name" value="VGCC_Ca_Na"/>
</dbReference>
<feature type="compositionally biased region" description="Polar residues" evidence="5">
    <location>
        <begin position="122"/>
        <end position="133"/>
    </location>
</feature>
<evidence type="ECO:0000256" key="3">
    <source>
        <dbReference type="ARBA" id="ARBA00022989"/>
    </source>
</evidence>
<evidence type="ECO:0000256" key="2">
    <source>
        <dbReference type="ARBA" id="ARBA00022692"/>
    </source>
</evidence>
<keyword evidence="9" id="KW-1185">Reference proteome</keyword>